<accession>A0A0S4KPM5</accession>
<feature type="compositionally biased region" description="Low complexity" evidence="2">
    <location>
        <begin position="1252"/>
        <end position="1276"/>
    </location>
</feature>
<dbReference type="VEuPathDB" id="TriTrypDB:BSAL_45055"/>
<dbReference type="OMA" id="NTVMLEQ"/>
<feature type="coiled-coil region" evidence="1">
    <location>
        <begin position="319"/>
        <end position="573"/>
    </location>
</feature>
<reference evidence="4" key="1">
    <citation type="submission" date="2015-09" db="EMBL/GenBank/DDBJ databases">
        <authorList>
            <consortium name="Pathogen Informatics"/>
        </authorList>
    </citation>
    <scope>NUCLEOTIDE SEQUENCE [LARGE SCALE GENOMIC DNA]</scope>
    <source>
        <strain evidence="4">Lake Konstanz</strain>
    </source>
</reference>
<organism evidence="3 4">
    <name type="scientific">Bodo saltans</name>
    <name type="common">Flagellated protozoan</name>
    <dbReference type="NCBI Taxonomy" id="75058"/>
    <lineage>
        <taxon>Eukaryota</taxon>
        <taxon>Discoba</taxon>
        <taxon>Euglenozoa</taxon>
        <taxon>Kinetoplastea</taxon>
        <taxon>Metakinetoplastina</taxon>
        <taxon>Eubodonida</taxon>
        <taxon>Bodonidae</taxon>
        <taxon>Bodo</taxon>
    </lineage>
</organism>
<feature type="region of interest" description="Disordered" evidence="2">
    <location>
        <begin position="1062"/>
        <end position="1081"/>
    </location>
</feature>
<keyword evidence="1" id="KW-0175">Coiled coil</keyword>
<feature type="coiled-coil region" evidence="1">
    <location>
        <begin position="256"/>
        <end position="283"/>
    </location>
</feature>
<feature type="compositionally biased region" description="Basic and acidic residues" evidence="2">
    <location>
        <begin position="1177"/>
        <end position="1198"/>
    </location>
</feature>
<feature type="region of interest" description="Disordered" evidence="2">
    <location>
        <begin position="198"/>
        <end position="249"/>
    </location>
</feature>
<evidence type="ECO:0000256" key="2">
    <source>
        <dbReference type="SAM" id="MobiDB-lite"/>
    </source>
</evidence>
<feature type="region of interest" description="Disordered" evidence="2">
    <location>
        <begin position="51"/>
        <end position="75"/>
    </location>
</feature>
<feature type="coiled-coil region" evidence="1">
    <location>
        <begin position="946"/>
        <end position="1029"/>
    </location>
</feature>
<dbReference type="Proteomes" id="UP000051952">
    <property type="component" value="Unassembled WGS sequence"/>
</dbReference>
<evidence type="ECO:0000256" key="1">
    <source>
        <dbReference type="SAM" id="Coils"/>
    </source>
</evidence>
<evidence type="ECO:0000313" key="3">
    <source>
        <dbReference type="EMBL" id="CUI15516.1"/>
    </source>
</evidence>
<feature type="coiled-coil region" evidence="1">
    <location>
        <begin position="751"/>
        <end position="897"/>
    </location>
</feature>
<keyword evidence="4" id="KW-1185">Reference proteome</keyword>
<evidence type="ECO:0000313" key="4">
    <source>
        <dbReference type="Proteomes" id="UP000051952"/>
    </source>
</evidence>
<feature type="region of interest" description="Disordered" evidence="2">
    <location>
        <begin position="1160"/>
        <end position="1198"/>
    </location>
</feature>
<sequence>MLSPNVARGPDALSISRVNSRAASRDPAHAGQTADPVLARYLSIKRELDRVGSGTNHVGDQGALGGLTPRTPRSAGVVTNNTAVDARSILSSPGAGVLPQGWNHRLNDRYEARMSRQRDVLREVRDPHPSSSLETSAVLPAHDSSSFASHHRPHHTSQRGEVEQLALAMADSEAARVRAEQLATQREQEITHLRKRLLLTDGEPHHYQAPKGADTSRLATPSNSPKPKRPQGNDVLRVPEVQEADRRQQLVTRGRLEALERALNEKDERLDAEVQRAQAHERRSHELGRQVETLQLALQEHREHLRAGSSVEDASTKEAMRLRQALEVSQRQIQDERRRSLTWEKDHDDHALEIELLQDRHREEMRELSKRLREAELRQESADAARAQMEEELLDARRQHESRGRDVDALEHRLKDATVKLESLKSTSAQESIVKDELKYEVERFKKVVSNLRDELTTQEDAKRHLESALADSRSELEAKALLQVQLREAEQRSSTLSLKVDALESSLVGTSKHLADAREDLKKLAQLEDQMAALRAALQGKDLTIEKHHVTEADLTREVERLKVAVKEVNAREEFVVEELRSTQQRLVLEEQKVSEKESTLKQLGDVMSTYEKLRQNIDEKSRFIAQQQAVMDDLRVKNNELDSDVETLLGVKRQIDELAIERQKLLGELAQGESDRDDLLRQNRSLEESIRGKQKEIYDVKELVTLQDDKLRQAEAQLSDMLRLDAELKHTRQELHSAVDSLQKEAFKRDELQSRLDTREERLSEALHRTNALEEQITQLHRELTQAQVDVGRMSVVIETNGKERTRLEKEIDTKKELVEQVTQELSVTRKDLQQAKMELQALTLRERLEGERSSSVVQQAQLAGEECERLKLTIRRLESELQGKEEQLFTARQVSDRHRELTAQFDDARQLLHKKDDELRDLQYQLKRTLEAEAQRESGAQAASRLESRYSMLKQQYDKLEQSQKILEQEEASKQRLILEQEREMHRLKDRLASQISEGDSDKARRRALEERIRELELECQRTSALDGQVAGLNLVISQRNKDLEEERALVSELRGKLRSTQTTHAPMSRSNSPSTSINAEAESRLLIAEESLRQCREELRRSQERCELLQRELASSEGRREALRVDIQRLTIDKEREVGDLAMKCERAQRLADDLLSQQKSQQQRATSINSDELSRARSALERSEAERNRIQGELHDKGVELEIASENLSTLQTRLREQQGANNSVVRARASTPSQERTIHIGASGFEAESAPSSSHAHFRASSTSASASAHWDVNAAEETIQQWRERRRQHQEQERSAQAAYQEQVRSRLP</sequence>
<feature type="region of interest" description="Disordered" evidence="2">
    <location>
        <begin position="1221"/>
        <end position="1316"/>
    </location>
</feature>
<gene>
    <name evidence="3" type="ORF">BSAL_45055</name>
</gene>
<feature type="compositionally biased region" description="Polar residues" evidence="2">
    <location>
        <begin position="1221"/>
        <end position="1241"/>
    </location>
</feature>
<feature type="coiled-coil region" evidence="1">
    <location>
        <begin position="626"/>
        <end position="698"/>
    </location>
</feature>
<protein>
    <submittedName>
        <fullName evidence="3">Kinesin, putative</fullName>
    </submittedName>
</protein>
<name>A0A0S4KPM5_BODSA</name>
<dbReference type="EMBL" id="CYKH01002197">
    <property type="protein sequence ID" value="CUI15516.1"/>
    <property type="molecule type" value="Genomic_DNA"/>
</dbReference>
<proteinExistence type="predicted"/>